<feature type="chain" id="PRO_5032904246" evidence="1">
    <location>
        <begin position="20"/>
        <end position="363"/>
    </location>
</feature>
<dbReference type="SUPFAM" id="SSF56935">
    <property type="entry name" value="Porins"/>
    <property type="match status" value="1"/>
</dbReference>
<dbReference type="Pfam" id="PF12094">
    <property type="entry name" value="DUF3570"/>
    <property type="match status" value="1"/>
</dbReference>
<evidence type="ECO:0000313" key="2">
    <source>
        <dbReference type="EMBL" id="HHJ80930.1"/>
    </source>
</evidence>
<dbReference type="Proteomes" id="UP000885832">
    <property type="component" value="Unassembled WGS sequence"/>
</dbReference>
<evidence type="ECO:0000256" key="1">
    <source>
        <dbReference type="SAM" id="SignalP"/>
    </source>
</evidence>
<organism evidence="2">
    <name type="scientific">Candidatus Tenderia electrophaga</name>
    <dbReference type="NCBI Taxonomy" id="1748243"/>
    <lineage>
        <taxon>Bacteria</taxon>
        <taxon>Pseudomonadati</taxon>
        <taxon>Pseudomonadota</taxon>
        <taxon>Gammaproteobacteria</taxon>
        <taxon>Candidatus Tenderiales</taxon>
        <taxon>Candidatus Tenderiaceae</taxon>
        <taxon>Candidatus Tenderia</taxon>
    </lineage>
</organism>
<sequence>MGKAVIAATTLGITFPLTAAILPADRFDALVHSYNGGGMEINGPSLLIRKMLGTSTSVSANYYIDSISSASIDVITSASPYKEERKEHSVGIEYLHDKSIMNFNYSSSKENDYQAKTYSVGIAQDFFGDLTTLSMGYARGDDIVQRIVNTPGGKTLDLNFGSKNTDRQNFRLGLSQILSKQMILGLNYELITDKGFLNNPYRQVRFADGSKAFEIYPNTRTSSAVSAQLKYYLPYRAAITTELGWFNDTWNIKANHLSLGYSHPLKKDWLIDLRYRYYNQSRASFYSDLFSAAGVQTYMARDKELSTFTNHTIGFSISYDLSQHGWKLTDKSSINFAYDRMMFDYQNFRDASVTGVDIGTEPL</sequence>
<gene>
    <name evidence="2" type="ORF">ENJ65_04780</name>
</gene>
<feature type="non-terminal residue" evidence="2">
    <location>
        <position position="363"/>
    </location>
</feature>
<feature type="signal peptide" evidence="1">
    <location>
        <begin position="1"/>
        <end position="19"/>
    </location>
</feature>
<comment type="caution">
    <text evidence="2">The sequence shown here is derived from an EMBL/GenBank/DDBJ whole genome shotgun (WGS) entry which is preliminary data.</text>
</comment>
<dbReference type="EMBL" id="DRNF01000300">
    <property type="protein sequence ID" value="HHJ80930.1"/>
    <property type="molecule type" value="Genomic_DNA"/>
</dbReference>
<dbReference type="AlphaFoldDB" id="A0A832N5K4"/>
<reference evidence="2" key="1">
    <citation type="journal article" date="2020" name="mSystems">
        <title>Genome- and Community-Level Interaction Insights into Carbon Utilization and Element Cycling Functions of Hydrothermarchaeota in Hydrothermal Sediment.</title>
        <authorList>
            <person name="Zhou Z."/>
            <person name="Liu Y."/>
            <person name="Xu W."/>
            <person name="Pan J."/>
            <person name="Luo Z.H."/>
            <person name="Li M."/>
        </authorList>
    </citation>
    <scope>NUCLEOTIDE SEQUENCE [LARGE SCALE GENOMIC DNA]</scope>
    <source>
        <strain evidence="2">HyVt-505</strain>
    </source>
</reference>
<accession>A0A832N5K4</accession>
<name>A0A832N5K4_9GAMM</name>
<proteinExistence type="predicted"/>
<keyword evidence="1" id="KW-0732">Signal</keyword>
<dbReference type="InterPro" id="IPR021953">
    <property type="entry name" value="DUF3570"/>
</dbReference>
<protein>
    <submittedName>
        <fullName evidence="2">DUF3570 domain-containing protein</fullName>
    </submittedName>
</protein>